<gene>
    <name evidence="1" type="ORF">IEZ26_04400</name>
</gene>
<evidence type="ECO:0000313" key="1">
    <source>
        <dbReference type="EMBL" id="MBD3923853.1"/>
    </source>
</evidence>
<evidence type="ECO:0000313" key="2">
    <source>
        <dbReference type="Proteomes" id="UP000618818"/>
    </source>
</evidence>
<dbReference type="SUPFAM" id="SSF103032">
    <property type="entry name" value="Hypothetical protein YwqG"/>
    <property type="match status" value="1"/>
</dbReference>
<dbReference type="Proteomes" id="UP000618818">
    <property type="component" value="Unassembled WGS sequence"/>
</dbReference>
<dbReference type="Pfam" id="PF09234">
    <property type="entry name" value="DUF1963"/>
    <property type="match status" value="1"/>
</dbReference>
<accession>A0ABR8N6T5</accession>
<reference evidence="1 2" key="1">
    <citation type="submission" date="2020-09" db="EMBL/GenBank/DDBJ databases">
        <title>novel species in genus Nocardioides.</title>
        <authorList>
            <person name="Zhang G."/>
        </authorList>
    </citation>
    <scope>NUCLEOTIDE SEQUENCE [LARGE SCALE GENOMIC DNA]</scope>
    <source>
        <strain evidence="1 2">KCTC 39551</strain>
    </source>
</reference>
<keyword evidence="2" id="KW-1185">Reference proteome</keyword>
<name>A0ABR8N6T5_9ACTN</name>
<protein>
    <submittedName>
        <fullName evidence="1">DUF1963 domain-containing protein</fullName>
    </submittedName>
</protein>
<dbReference type="RefSeq" id="WP_191193683.1">
    <property type="nucleotide sequence ID" value="NZ_JACXYZ010000001.1"/>
</dbReference>
<organism evidence="1 2">
    <name type="scientific">Nocardioides cavernae</name>
    <dbReference type="NCBI Taxonomy" id="1921566"/>
    <lineage>
        <taxon>Bacteria</taxon>
        <taxon>Bacillati</taxon>
        <taxon>Actinomycetota</taxon>
        <taxon>Actinomycetes</taxon>
        <taxon>Propionibacteriales</taxon>
        <taxon>Nocardioidaceae</taxon>
        <taxon>Nocardioides</taxon>
    </lineage>
</organism>
<dbReference type="InterPro" id="IPR015315">
    <property type="entry name" value="DUF1963"/>
</dbReference>
<dbReference type="Gene3D" id="2.30.320.10">
    <property type="entry name" value="YwqG-like"/>
    <property type="match status" value="1"/>
</dbReference>
<sequence length="271" mass="29315">MTTRTATRLTEIAADHLDPDAARRWLALLRPAVQLVPAGPGDPVVARLGGTPDLPPGIEWPQWPGQGRLSFVVELDLAALAATGADAGITLPAEGRLLGFYFEPDGDGRVVLSGDPDTVPGSRLLHVTGTGPAADPAAELTAMQTLTWPDDEHPALEDEGLEELPDPFWDELGDLREEDLGSDSWGRQVGGWADPVQASVELETAELRLGAATYDDVHREEALRWRPLLQIDSDWADGTAWEPADCLYWLARTDGAVPFQVPDDVGFTWQC</sequence>
<dbReference type="EMBL" id="JACXYZ010000001">
    <property type="protein sequence ID" value="MBD3923853.1"/>
    <property type="molecule type" value="Genomic_DNA"/>
</dbReference>
<comment type="caution">
    <text evidence="1">The sequence shown here is derived from an EMBL/GenBank/DDBJ whole genome shotgun (WGS) entry which is preliminary data.</text>
</comment>
<dbReference type="InterPro" id="IPR035948">
    <property type="entry name" value="YwqG-like_sf"/>
</dbReference>
<proteinExistence type="predicted"/>